<keyword evidence="1" id="KW-0812">Transmembrane</keyword>
<feature type="transmembrane region" description="Helical" evidence="1">
    <location>
        <begin position="176"/>
        <end position="195"/>
    </location>
</feature>
<feature type="transmembrane region" description="Helical" evidence="1">
    <location>
        <begin position="415"/>
        <end position="437"/>
    </location>
</feature>
<proteinExistence type="predicted"/>
<feature type="transmembrane region" description="Helical" evidence="1">
    <location>
        <begin position="477"/>
        <end position="496"/>
    </location>
</feature>
<gene>
    <name evidence="3" type="ORF">LYB30171_00953</name>
</gene>
<evidence type="ECO:0000259" key="2">
    <source>
        <dbReference type="Pfam" id="PF01433"/>
    </source>
</evidence>
<name>A0ABM8UE90_9GAMM</name>
<sequence length="1202" mass="134521">MTFEFFRFELRQQLRAPLLWLMALMFGLFAFGASSSDAVVVGNAVGNVDRNAPTVIVRFLGMFTILGLLVIVSFISGALLRDFELGTADLFFSSPMRKRDFLLGRFLAAVAACMVIYLVVAVGLMVGPTMPWVDPERLGPFSLVPYAWGFAVIVIPNLLFSGALLALLAVTTRSVLVVYLGVIGFFILNSVAGVLTGDLDNVWLATLVDPLGMTALDRTTRYWSADQINRELPELTGYLLANRVLWVALSVALVAAAFALFKPQRAGTGRGWSLGRFGRRTPQAAPAFARPQVSAPPRVTPATGATVAWTQFVRQWWFDTVGVFRSVPFLVMLLFAVANFIASASLADTMFGTRVYPVTSLMNTSLQNSYSFMLIFVVMFYAGELVWKERGARLGEVTDAMPVPNWVPLAAKMSALAAVVLAFQAIGALAAVGFQLFKGFTAIEPALYVQEIVLGSVPFVLMGGLALVLQVLSNNKFIGYGLLIAWLVLQGTLGFLDFDHNLYSYASAPVAPYSDMNGYGHFLAGRLWFQSYWGACLLALLLVSAAFWVRGVAPSRRDRLRLARQRLAGGNAWALAASLALFAALGGFIFWNTNVRNEYLAGDDALDRQQRYETLYRQYDGLPQPRITAVRTEVDLYPHEQRVQVRGQYTVTNPHDEPITDLHVQWYPDSGLDRLGFGEAAITSNDEQLGYRIYRLGTPMQPGDTRQMDFAVSYARQGFANDQGWTRLVDNGTFFNSEELLPRFGYSAGSQISDRNERRKRGMEELPRMAALEDEAARANTYISDDAHWIDFSTTVCTAPEQIALAPGVLEREYERDGRRCFDYAMQRPMLNFHATLSAEWEVRKGAYKPGTPDELPIEVYYDPAHPFNVDRMIESVQKSLAYYEANFSPYQHEQVRILEFPGYGSFAQAFAGTIPYSESIGFIADLRDEDAIDYVFYVTAHEIAHQWWAHQVIGADVQGSTVLSESLSQYSALMVMEKEYGREKMRRFLKYELDRYLSGRAGENIEELPLYRVENQPYIHYRKGSLVFYRLREEIGEGALNRALSKFIADKAYQQAPFTTSAELLEYIRAEAGPKHEQLITDLFEKISFYDNRVQGATAVKRDDGKYEVTLDLHAAKLYADGEGRETPAVLDDWVEVGVFARGPSGDEADEEVLYLERHHITSESPKVTVVVDKPPYEAGFDPFNKLIDRVSADNRRRVTL</sequence>
<dbReference type="RefSeq" id="WP_215219897.1">
    <property type="nucleotide sequence ID" value="NZ_OU015430.1"/>
</dbReference>
<feature type="transmembrane region" description="Helical" evidence="1">
    <location>
        <begin position="452"/>
        <end position="472"/>
    </location>
</feature>
<accession>A0ABM8UE90</accession>
<keyword evidence="1" id="KW-1133">Transmembrane helix</keyword>
<evidence type="ECO:0000256" key="1">
    <source>
        <dbReference type="SAM" id="Phobius"/>
    </source>
</evidence>
<dbReference type="Proteomes" id="UP000680116">
    <property type="component" value="Chromosome"/>
</dbReference>
<dbReference type="PANTHER" id="PTHR37305">
    <property type="entry name" value="INTEGRAL MEMBRANE PROTEIN-RELATED"/>
    <property type="match status" value="1"/>
</dbReference>
<protein>
    <recommendedName>
        <fullName evidence="2">Peptidase M1 membrane alanine aminopeptidase domain-containing protein</fullName>
    </recommendedName>
</protein>
<feature type="transmembrane region" description="Helical" evidence="1">
    <location>
        <begin position="327"/>
        <end position="347"/>
    </location>
</feature>
<evidence type="ECO:0000313" key="4">
    <source>
        <dbReference type="Proteomes" id="UP000680116"/>
    </source>
</evidence>
<feature type="transmembrane region" description="Helical" evidence="1">
    <location>
        <begin position="101"/>
        <end position="126"/>
    </location>
</feature>
<dbReference type="Gene3D" id="1.10.390.10">
    <property type="entry name" value="Neutral Protease Domain 2"/>
    <property type="match status" value="1"/>
</dbReference>
<dbReference type="InterPro" id="IPR027268">
    <property type="entry name" value="Peptidase_M4/M1_CTD_sf"/>
</dbReference>
<dbReference type="EMBL" id="OU015430">
    <property type="protein sequence ID" value="CAG4971350.1"/>
    <property type="molecule type" value="Genomic_DNA"/>
</dbReference>
<dbReference type="SUPFAM" id="SSF55486">
    <property type="entry name" value="Metalloproteases ('zincins'), catalytic domain"/>
    <property type="match status" value="1"/>
</dbReference>
<feature type="transmembrane region" description="Helical" evidence="1">
    <location>
        <begin position="244"/>
        <end position="261"/>
    </location>
</feature>
<dbReference type="Pfam" id="PF01433">
    <property type="entry name" value="Peptidase_M1"/>
    <property type="match status" value="1"/>
</dbReference>
<evidence type="ECO:0000313" key="3">
    <source>
        <dbReference type="EMBL" id="CAG4971350.1"/>
    </source>
</evidence>
<feature type="transmembrane region" description="Helical" evidence="1">
    <location>
        <begin position="570"/>
        <end position="591"/>
    </location>
</feature>
<feature type="transmembrane region" description="Helical" evidence="1">
    <location>
        <begin position="146"/>
        <end position="169"/>
    </location>
</feature>
<feature type="transmembrane region" description="Helical" evidence="1">
    <location>
        <begin position="367"/>
        <end position="387"/>
    </location>
</feature>
<feature type="transmembrane region" description="Helical" evidence="1">
    <location>
        <begin position="59"/>
        <end position="80"/>
    </location>
</feature>
<keyword evidence="1" id="KW-0472">Membrane</keyword>
<keyword evidence="4" id="KW-1185">Reference proteome</keyword>
<organism evidence="3 4">
    <name type="scientific">Novilysobacter luteus</name>
    <dbReference type="NCBI Taxonomy" id="2822368"/>
    <lineage>
        <taxon>Bacteria</taxon>
        <taxon>Pseudomonadati</taxon>
        <taxon>Pseudomonadota</taxon>
        <taxon>Gammaproteobacteria</taxon>
        <taxon>Lysobacterales</taxon>
        <taxon>Lysobacteraceae</taxon>
        <taxon>Novilysobacter</taxon>
    </lineage>
</organism>
<feature type="domain" description="Peptidase M1 membrane alanine aminopeptidase" evidence="2">
    <location>
        <begin position="874"/>
        <end position="1057"/>
    </location>
</feature>
<dbReference type="InterPro" id="IPR014782">
    <property type="entry name" value="Peptidase_M1_dom"/>
</dbReference>
<reference evidence="3 4" key="1">
    <citation type="submission" date="2021-04" db="EMBL/GenBank/DDBJ databases">
        <authorList>
            <person name="Rodrigo-Torres L."/>
            <person name="Arahal R. D."/>
            <person name="Lucena T."/>
        </authorList>
    </citation>
    <scope>NUCLEOTIDE SEQUENCE [LARGE SCALE GENOMIC DNA]</scope>
    <source>
        <strain evidence="3 4">CECT 30171</strain>
    </source>
</reference>
<dbReference type="PANTHER" id="PTHR37305:SF1">
    <property type="entry name" value="MEMBRANE PROTEIN"/>
    <property type="match status" value="1"/>
</dbReference>
<feature type="transmembrane region" description="Helical" evidence="1">
    <location>
        <begin position="531"/>
        <end position="549"/>
    </location>
</feature>